<evidence type="ECO:0000313" key="9">
    <source>
        <dbReference type="EMBL" id="CAH1402090.1"/>
    </source>
</evidence>
<evidence type="ECO:0000256" key="6">
    <source>
        <dbReference type="ARBA" id="ARBA00023242"/>
    </source>
</evidence>
<dbReference type="GO" id="GO:0000981">
    <property type="term" value="F:DNA-binding transcription factor activity, RNA polymerase II-specific"/>
    <property type="evidence" value="ECO:0007669"/>
    <property type="project" value="TreeGrafter"/>
</dbReference>
<dbReference type="SUPFAM" id="SSF57667">
    <property type="entry name" value="beta-beta-alpha zinc fingers"/>
    <property type="match status" value="3"/>
</dbReference>
<feature type="domain" description="C2H2-type" evidence="8">
    <location>
        <begin position="265"/>
        <end position="288"/>
    </location>
</feature>
<dbReference type="GO" id="GO:0003677">
    <property type="term" value="F:DNA binding"/>
    <property type="evidence" value="ECO:0007669"/>
    <property type="project" value="UniProtKB-KW"/>
</dbReference>
<feature type="domain" description="C2H2-type" evidence="8">
    <location>
        <begin position="209"/>
        <end position="236"/>
    </location>
</feature>
<sequence>MVATLKYKKQQNNLQAIAVRKTDIQPRLVSGNNWQSNEVYNVSPSFRFRECSKVYRESSISSVTINKKEEEMEQENDRYMASKDTEAGKENGEVPGKLYTCSYCMKCFKQKNHLMDHLKLHLKNIVYQCNVCQMIFPDSSAMAAHRKTHTQGKKSCQVCGKISRQVSQANNSRDSTYKCSACQNRLAIRRFAEMNGQHMYYSENRDRRLTCLLCNKKFSVISDLTKHLRVHTGERPFLCQLCQKGFKQSSALTSHLRTHTGQRPYVCQLCSKAFTQSSALNTHRKIHTASFLYKLNNQPASG</sequence>
<reference evidence="9" key="1">
    <citation type="submission" date="2022-01" db="EMBL/GenBank/DDBJ databases">
        <authorList>
            <person name="King R."/>
        </authorList>
    </citation>
    <scope>NUCLEOTIDE SEQUENCE</scope>
</reference>
<keyword evidence="6" id="KW-0539">Nucleus</keyword>
<dbReference type="Proteomes" id="UP001152798">
    <property type="component" value="Chromosome 5"/>
</dbReference>
<evidence type="ECO:0000256" key="7">
    <source>
        <dbReference type="PROSITE-ProRule" id="PRU00042"/>
    </source>
</evidence>
<dbReference type="FunFam" id="3.30.160.60:FF:000340">
    <property type="entry name" value="zinc finger protein 473 isoform X1"/>
    <property type="match status" value="1"/>
</dbReference>
<dbReference type="OrthoDB" id="6609990at2759"/>
<dbReference type="InterPro" id="IPR013087">
    <property type="entry name" value="Znf_C2H2_type"/>
</dbReference>
<dbReference type="GO" id="GO:0005634">
    <property type="term" value="C:nucleus"/>
    <property type="evidence" value="ECO:0007669"/>
    <property type="project" value="UniProtKB-SubCell"/>
</dbReference>
<dbReference type="PANTHER" id="PTHR24394">
    <property type="entry name" value="ZINC FINGER PROTEIN"/>
    <property type="match status" value="1"/>
</dbReference>
<feature type="domain" description="C2H2-type" evidence="8">
    <location>
        <begin position="127"/>
        <end position="154"/>
    </location>
</feature>
<dbReference type="AlphaFoldDB" id="A0A9P0HGK7"/>
<proteinExistence type="predicted"/>
<dbReference type="PANTHER" id="PTHR24394:SF29">
    <property type="entry name" value="MYONEURIN"/>
    <property type="match status" value="1"/>
</dbReference>
<evidence type="ECO:0000256" key="3">
    <source>
        <dbReference type="ARBA" id="ARBA00022737"/>
    </source>
</evidence>
<evidence type="ECO:0000256" key="1">
    <source>
        <dbReference type="ARBA" id="ARBA00004123"/>
    </source>
</evidence>
<name>A0A9P0HGK7_NEZVI</name>
<protein>
    <recommendedName>
        <fullName evidence="8">C2H2-type domain-containing protein</fullName>
    </recommendedName>
</protein>
<keyword evidence="5" id="KW-0862">Zinc</keyword>
<dbReference type="InterPro" id="IPR036236">
    <property type="entry name" value="Znf_C2H2_sf"/>
</dbReference>
<organism evidence="9 10">
    <name type="scientific">Nezara viridula</name>
    <name type="common">Southern green stink bug</name>
    <name type="synonym">Cimex viridulus</name>
    <dbReference type="NCBI Taxonomy" id="85310"/>
    <lineage>
        <taxon>Eukaryota</taxon>
        <taxon>Metazoa</taxon>
        <taxon>Ecdysozoa</taxon>
        <taxon>Arthropoda</taxon>
        <taxon>Hexapoda</taxon>
        <taxon>Insecta</taxon>
        <taxon>Pterygota</taxon>
        <taxon>Neoptera</taxon>
        <taxon>Paraneoptera</taxon>
        <taxon>Hemiptera</taxon>
        <taxon>Heteroptera</taxon>
        <taxon>Panheteroptera</taxon>
        <taxon>Pentatomomorpha</taxon>
        <taxon>Pentatomoidea</taxon>
        <taxon>Pentatomidae</taxon>
        <taxon>Pentatominae</taxon>
        <taxon>Nezara</taxon>
    </lineage>
</organism>
<dbReference type="PROSITE" id="PS00028">
    <property type="entry name" value="ZINC_FINGER_C2H2_1"/>
    <property type="match status" value="5"/>
</dbReference>
<gene>
    <name evidence="9" type="ORF">NEZAVI_LOCUS10990</name>
</gene>
<dbReference type="Gene3D" id="3.30.160.60">
    <property type="entry name" value="Classic Zinc Finger"/>
    <property type="match status" value="5"/>
</dbReference>
<dbReference type="GO" id="GO:0008270">
    <property type="term" value="F:zinc ion binding"/>
    <property type="evidence" value="ECO:0007669"/>
    <property type="project" value="UniProtKB-KW"/>
</dbReference>
<comment type="subcellular location">
    <subcellularLocation>
        <location evidence="1">Nucleus</location>
    </subcellularLocation>
</comment>
<keyword evidence="3" id="KW-0677">Repeat</keyword>
<keyword evidence="10" id="KW-1185">Reference proteome</keyword>
<accession>A0A9P0HGK7</accession>
<dbReference type="Pfam" id="PF00096">
    <property type="entry name" value="zf-C2H2"/>
    <property type="match status" value="5"/>
</dbReference>
<dbReference type="SMART" id="SM00355">
    <property type="entry name" value="ZnF_C2H2"/>
    <property type="match status" value="5"/>
</dbReference>
<dbReference type="FunFam" id="3.30.160.60:FF:002493">
    <property type="entry name" value="Zinc finger protein"/>
    <property type="match status" value="1"/>
</dbReference>
<evidence type="ECO:0000313" key="10">
    <source>
        <dbReference type="Proteomes" id="UP001152798"/>
    </source>
</evidence>
<dbReference type="PROSITE" id="PS50157">
    <property type="entry name" value="ZINC_FINGER_C2H2_2"/>
    <property type="match status" value="5"/>
</dbReference>
<evidence type="ECO:0000259" key="8">
    <source>
        <dbReference type="PROSITE" id="PS50157"/>
    </source>
</evidence>
<dbReference type="FunFam" id="3.30.160.60:FF:000557">
    <property type="entry name" value="zinc finger and SCAN domain-containing protein 29"/>
    <property type="match status" value="1"/>
</dbReference>
<evidence type="ECO:0000256" key="2">
    <source>
        <dbReference type="ARBA" id="ARBA00022723"/>
    </source>
</evidence>
<feature type="domain" description="C2H2-type" evidence="8">
    <location>
        <begin position="237"/>
        <end position="264"/>
    </location>
</feature>
<evidence type="ECO:0000256" key="5">
    <source>
        <dbReference type="ARBA" id="ARBA00022833"/>
    </source>
</evidence>
<evidence type="ECO:0000256" key="4">
    <source>
        <dbReference type="ARBA" id="ARBA00022771"/>
    </source>
</evidence>
<feature type="domain" description="C2H2-type" evidence="8">
    <location>
        <begin position="99"/>
        <end position="121"/>
    </location>
</feature>
<keyword evidence="2" id="KW-0479">Metal-binding</keyword>
<dbReference type="EMBL" id="OV725081">
    <property type="protein sequence ID" value="CAH1402090.1"/>
    <property type="molecule type" value="Genomic_DNA"/>
</dbReference>
<keyword evidence="4 7" id="KW-0863">Zinc-finger</keyword>